<evidence type="ECO:0000256" key="1">
    <source>
        <dbReference type="SAM" id="MobiDB-lite"/>
    </source>
</evidence>
<reference evidence="2 3" key="1">
    <citation type="journal article" date="2017" name="Curr. Biol.">
        <title>The Evolution of Venom by Co-option of Single-Copy Genes.</title>
        <authorList>
            <person name="Martinson E.O."/>
            <person name="Mrinalini"/>
            <person name="Kelkar Y.D."/>
            <person name="Chang C.H."/>
            <person name="Werren J.H."/>
        </authorList>
    </citation>
    <scope>NUCLEOTIDE SEQUENCE [LARGE SCALE GENOMIC DNA]</scope>
    <source>
        <strain evidence="2 3">Alberta</strain>
        <tissue evidence="2">Whole body</tissue>
    </source>
</reference>
<protein>
    <submittedName>
        <fullName evidence="2">Uncharacterized protein</fullName>
    </submittedName>
</protein>
<dbReference type="AlphaFoldDB" id="A0A232EIG9"/>
<proteinExistence type="predicted"/>
<organism evidence="2 3">
    <name type="scientific">Trichomalopsis sarcophagae</name>
    <dbReference type="NCBI Taxonomy" id="543379"/>
    <lineage>
        <taxon>Eukaryota</taxon>
        <taxon>Metazoa</taxon>
        <taxon>Ecdysozoa</taxon>
        <taxon>Arthropoda</taxon>
        <taxon>Hexapoda</taxon>
        <taxon>Insecta</taxon>
        <taxon>Pterygota</taxon>
        <taxon>Neoptera</taxon>
        <taxon>Endopterygota</taxon>
        <taxon>Hymenoptera</taxon>
        <taxon>Apocrita</taxon>
        <taxon>Proctotrupomorpha</taxon>
        <taxon>Chalcidoidea</taxon>
        <taxon>Pteromalidae</taxon>
        <taxon>Pteromalinae</taxon>
        <taxon>Trichomalopsis</taxon>
    </lineage>
</organism>
<dbReference type="OrthoDB" id="7700475at2759"/>
<dbReference type="STRING" id="543379.A0A232EIG9"/>
<dbReference type="PANTHER" id="PTHR34239:SF2">
    <property type="entry name" value="TRANSPOSABLE ELEMENT P TRANSPOSASE_THAP9 CONSERVED DOMAIN-CONTAINING PROTEIN"/>
    <property type="match status" value="1"/>
</dbReference>
<feature type="non-terminal residue" evidence="2">
    <location>
        <position position="240"/>
    </location>
</feature>
<keyword evidence="3" id="KW-1185">Reference proteome</keyword>
<feature type="region of interest" description="Disordered" evidence="1">
    <location>
        <begin position="1"/>
        <end position="54"/>
    </location>
</feature>
<feature type="compositionally biased region" description="Basic residues" evidence="1">
    <location>
        <begin position="71"/>
        <end position="86"/>
    </location>
</feature>
<dbReference type="Proteomes" id="UP000215335">
    <property type="component" value="Unassembled WGS sequence"/>
</dbReference>
<dbReference type="PANTHER" id="PTHR34239">
    <property type="entry name" value="APPLE DOMAIN-CONTAINING PROTEIN"/>
    <property type="match status" value="1"/>
</dbReference>
<feature type="compositionally biased region" description="Basic and acidic residues" evidence="1">
    <location>
        <begin position="9"/>
        <end position="25"/>
    </location>
</feature>
<name>A0A232EIG9_9HYME</name>
<comment type="caution">
    <text evidence="2">The sequence shown here is derived from an EMBL/GenBank/DDBJ whole genome shotgun (WGS) entry which is preliminary data.</text>
</comment>
<evidence type="ECO:0000313" key="2">
    <source>
        <dbReference type="EMBL" id="OXU18134.1"/>
    </source>
</evidence>
<feature type="compositionally biased region" description="Low complexity" evidence="1">
    <location>
        <begin position="87"/>
        <end position="102"/>
    </location>
</feature>
<feature type="region of interest" description="Disordered" evidence="1">
    <location>
        <begin position="70"/>
        <end position="120"/>
    </location>
</feature>
<accession>A0A232EIG9</accession>
<dbReference type="EMBL" id="NNAY01004259">
    <property type="protein sequence ID" value="OXU18134.1"/>
    <property type="molecule type" value="Genomic_DNA"/>
</dbReference>
<feature type="compositionally biased region" description="Basic residues" evidence="1">
    <location>
        <begin position="26"/>
        <end position="42"/>
    </location>
</feature>
<evidence type="ECO:0000313" key="3">
    <source>
        <dbReference type="Proteomes" id="UP000215335"/>
    </source>
</evidence>
<gene>
    <name evidence="2" type="ORF">TSAR_010704</name>
</gene>
<sequence>MGKKKSHHRDYSSDDRDPASSDEGRRKRTRKHKKKSRRRRRHDSTSSDYSSRDRGINNTLLSILFVTTEKRSRRCSRSKSPRHRYSQSRSQSRSVRSSNATLPSPPTPPAPPEKEPTEKELTSKVLDIIGKRIEEEKALAPPVHKDFAFRWAEIMKLGLSSEERIELCKKYPPPKNCEFFNPPKLNAEVHRAINDNVRTRDKRITDKQRKLVASLSIIAKVISFLLERERTEDIQAIEAL</sequence>